<name>A0A1Y4JMI4_9BACE</name>
<evidence type="ECO:0000313" key="1">
    <source>
        <dbReference type="EMBL" id="OUP31211.1"/>
    </source>
</evidence>
<evidence type="ECO:0000313" key="2">
    <source>
        <dbReference type="Proteomes" id="UP000196587"/>
    </source>
</evidence>
<dbReference type="Proteomes" id="UP000196587">
    <property type="component" value="Unassembled WGS sequence"/>
</dbReference>
<accession>A0A1Y4JMI4</accession>
<evidence type="ECO:0008006" key="3">
    <source>
        <dbReference type="Google" id="ProtNLM"/>
    </source>
</evidence>
<dbReference type="RefSeq" id="WP_087413726.1">
    <property type="nucleotide sequence ID" value="NZ_JANEZV010000008.1"/>
</dbReference>
<comment type="caution">
    <text evidence="1">The sequence shown here is derived from an EMBL/GenBank/DDBJ whole genome shotgun (WGS) entry which is preliminary data.</text>
</comment>
<dbReference type="AlphaFoldDB" id="A0A1Y4JMI4"/>
<dbReference type="EMBL" id="NFKE01000025">
    <property type="protein sequence ID" value="OUP31211.1"/>
    <property type="molecule type" value="Genomic_DNA"/>
</dbReference>
<organism evidence="1 2">
    <name type="scientific">Bacteroides clarus</name>
    <dbReference type="NCBI Taxonomy" id="626929"/>
    <lineage>
        <taxon>Bacteria</taxon>
        <taxon>Pseudomonadati</taxon>
        <taxon>Bacteroidota</taxon>
        <taxon>Bacteroidia</taxon>
        <taxon>Bacteroidales</taxon>
        <taxon>Bacteroidaceae</taxon>
        <taxon>Bacteroides</taxon>
    </lineage>
</organism>
<protein>
    <recommendedName>
        <fullName evidence="3">Head completion protein</fullName>
    </recommendedName>
</protein>
<sequence>MKSKYFARKTINKYGTFDSSHEYQYYISLLDRQKKGEIYGLRKQVSIEIIPKRVVDDIKHLKTKDKAIKRVDEHNAVYTCDFAYYDNVIDKYVMLEFKSPITARLPDYILRRKLVKQAIDRHNKRKALKHWVFVEVIMDDKGRKKVSKYKGKDWQMVI</sequence>
<gene>
    <name evidence="1" type="ORF">B5F24_17265</name>
</gene>
<reference evidence="2" key="1">
    <citation type="submission" date="2017-04" db="EMBL/GenBank/DDBJ databases">
        <title>Function of individual gut microbiota members based on whole genome sequencing of pure cultures obtained from chicken caecum.</title>
        <authorList>
            <person name="Medvecky M."/>
            <person name="Cejkova D."/>
            <person name="Polansky O."/>
            <person name="Karasova D."/>
            <person name="Kubasova T."/>
            <person name="Cizek A."/>
            <person name="Rychlik I."/>
        </authorList>
    </citation>
    <scope>NUCLEOTIDE SEQUENCE [LARGE SCALE GENOMIC DNA]</scope>
    <source>
        <strain evidence="2">An189</strain>
    </source>
</reference>
<proteinExistence type="predicted"/>